<dbReference type="GO" id="GO:0005886">
    <property type="term" value="C:plasma membrane"/>
    <property type="evidence" value="ECO:0007669"/>
    <property type="project" value="UniProtKB-SubCell"/>
</dbReference>
<organism evidence="10">
    <name type="scientific">Sirex nitobei</name>
    <dbReference type="NCBI Taxonomy" id="1602346"/>
    <lineage>
        <taxon>Eukaryota</taxon>
        <taxon>Metazoa</taxon>
        <taxon>Ecdysozoa</taxon>
        <taxon>Arthropoda</taxon>
        <taxon>Hexapoda</taxon>
        <taxon>Insecta</taxon>
        <taxon>Pterygota</taxon>
        <taxon>Neoptera</taxon>
        <taxon>Endopterygota</taxon>
        <taxon>Hymenoptera</taxon>
        <taxon>Siricoidea</taxon>
        <taxon>Siricidae</taxon>
        <taxon>Sirex</taxon>
    </lineage>
</organism>
<keyword evidence="2" id="KW-1003">Cell membrane</keyword>
<evidence type="ECO:0000256" key="9">
    <source>
        <dbReference type="ARBA" id="ARBA00023224"/>
    </source>
</evidence>
<evidence type="ECO:0000256" key="6">
    <source>
        <dbReference type="ARBA" id="ARBA00022989"/>
    </source>
</evidence>
<keyword evidence="4" id="KW-0812">Transmembrane</keyword>
<proteinExistence type="evidence at transcript level"/>
<dbReference type="PANTHER" id="PTHR21137:SF35">
    <property type="entry name" value="ODORANT RECEPTOR 19A-RELATED"/>
    <property type="match status" value="1"/>
</dbReference>
<evidence type="ECO:0000256" key="1">
    <source>
        <dbReference type="ARBA" id="ARBA00004651"/>
    </source>
</evidence>
<sequence>MIKNEEEKRSFSVLRFFVIYSQSTSLSDAMYDLDWYDIPVQDARLLLIFMSRAQKPLVLTAGRFYVFSLKSFMDVSRLLYRCCESFCRKSVKC</sequence>
<dbReference type="GO" id="GO:0005549">
    <property type="term" value="F:odorant binding"/>
    <property type="evidence" value="ECO:0007669"/>
    <property type="project" value="InterPro"/>
</dbReference>
<evidence type="ECO:0000256" key="2">
    <source>
        <dbReference type="ARBA" id="ARBA00022475"/>
    </source>
</evidence>
<evidence type="ECO:0000256" key="8">
    <source>
        <dbReference type="ARBA" id="ARBA00023170"/>
    </source>
</evidence>
<dbReference type="AlphaFoldDB" id="A0A857N587"/>
<keyword evidence="6" id="KW-1133">Transmembrane helix</keyword>
<evidence type="ECO:0000256" key="4">
    <source>
        <dbReference type="ARBA" id="ARBA00022692"/>
    </source>
</evidence>
<evidence type="ECO:0000313" key="10">
    <source>
        <dbReference type="EMBL" id="QHN69163.1"/>
    </source>
</evidence>
<name>A0A857N587_9HYME</name>
<evidence type="ECO:0000256" key="3">
    <source>
        <dbReference type="ARBA" id="ARBA00022606"/>
    </source>
</evidence>
<evidence type="ECO:0000256" key="5">
    <source>
        <dbReference type="ARBA" id="ARBA00022725"/>
    </source>
</evidence>
<dbReference type="InterPro" id="IPR004117">
    <property type="entry name" value="7tm6_olfct_rcpt"/>
</dbReference>
<accession>A0A857N587</accession>
<dbReference type="Pfam" id="PF02949">
    <property type="entry name" value="7tm_6"/>
    <property type="match status" value="1"/>
</dbReference>
<dbReference type="EMBL" id="MK749066">
    <property type="protein sequence ID" value="QHN69163.1"/>
    <property type="molecule type" value="mRNA"/>
</dbReference>
<dbReference type="PANTHER" id="PTHR21137">
    <property type="entry name" value="ODORANT RECEPTOR"/>
    <property type="match status" value="1"/>
</dbReference>
<keyword evidence="5" id="KW-0552">Olfaction</keyword>
<keyword evidence="9" id="KW-0807">Transducer</keyword>
<evidence type="ECO:0000256" key="7">
    <source>
        <dbReference type="ARBA" id="ARBA00023136"/>
    </source>
</evidence>
<dbReference type="GO" id="GO:0004984">
    <property type="term" value="F:olfactory receptor activity"/>
    <property type="evidence" value="ECO:0007669"/>
    <property type="project" value="InterPro"/>
</dbReference>
<protein>
    <submittedName>
        <fullName evidence="10">Odorant receptor 32</fullName>
    </submittedName>
</protein>
<comment type="subcellular location">
    <subcellularLocation>
        <location evidence="1">Cell membrane</location>
        <topology evidence="1">Multi-pass membrane protein</topology>
    </subcellularLocation>
</comment>
<dbReference type="GO" id="GO:0007165">
    <property type="term" value="P:signal transduction"/>
    <property type="evidence" value="ECO:0007669"/>
    <property type="project" value="UniProtKB-KW"/>
</dbReference>
<keyword evidence="8 10" id="KW-0675">Receptor</keyword>
<reference evidence="10" key="1">
    <citation type="submission" date="2019-04" db="EMBL/GenBank/DDBJ databases">
        <authorList>
            <person name="Guo B."/>
            <person name="Lu P."/>
        </authorList>
    </citation>
    <scope>NUCLEOTIDE SEQUENCE</scope>
</reference>
<keyword evidence="3" id="KW-0716">Sensory transduction</keyword>
<keyword evidence="7" id="KW-0472">Membrane</keyword>